<reference evidence="1 2" key="1">
    <citation type="submission" date="2014-04" db="EMBL/GenBank/DDBJ databases">
        <authorList>
            <consortium name="DOE Joint Genome Institute"/>
            <person name="Kuo A."/>
            <person name="Kohler A."/>
            <person name="Costa M.D."/>
            <person name="Nagy L.G."/>
            <person name="Floudas D."/>
            <person name="Copeland A."/>
            <person name="Barry K.W."/>
            <person name="Cichocki N."/>
            <person name="Veneault-Fourrey C."/>
            <person name="LaButti K."/>
            <person name="Lindquist E.A."/>
            <person name="Lipzen A."/>
            <person name="Lundell T."/>
            <person name="Morin E."/>
            <person name="Murat C."/>
            <person name="Sun H."/>
            <person name="Tunlid A."/>
            <person name="Henrissat B."/>
            <person name="Grigoriev I.V."/>
            <person name="Hibbett D.S."/>
            <person name="Martin F."/>
            <person name="Nordberg H.P."/>
            <person name="Cantor M.N."/>
            <person name="Hua S.X."/>
        </authorList>
    </citation>
    <scope>NUCLEOTIDE SEQUENCE [LARGE SCALE GENOMIC DNA]</scope>
    <source>
        <strain evidence="1 2">Marx 270</strain>
    </source>
</reference>
<dbReference type="EMBL" id="KN831988">
    <property type="protein sequence ID" value="KIO01438.1"/>
    <property type="molecule type" value="Genomic_DNA"/>
</dbReference>
<reference evidence="2" key="2">
    <citation type="submission" date="2015-01" db="EMBL/GenBank/DDBJ databases">
        <title>Evolutionary Origins and Diversification of the Mycorrhizal Mutualists.</title>
        <authorList>
            <consortium name="DOE Joint Genome Institute"/>
            <consortium name="Mycorrhizal Genomics Consortium"/>
            <person name="Kohler A."/>
            <person name="Kuo A."/>
            <person name="Nagy L.G."/>
            <person name="Floudas D."/>
            <person name="Copeland A."/>
            <person name="Barry K.W."/>
            <person name="Cichocki N."/>
            <person name="Veneault-Fourrey C."/>
            <person name="LaButti K."/>
            <person name="Lindquist E.A."/>
            <person name="Lipzen A."/>
            <person name="Lundell T."/>
            <person name="Morin E."/>
            <person name="Murat C."/>
            <person name="Riley R."/>
            <person name="Ohm R."/>
            <person name="Sun H."/>
            <person name="Tunlid A."/>
            <person name="Henrissat B."/>
            <person name="Grigoriev I.V."/>
            <person name="Hibbett D.S."/>
            <person name="Martin F."/>
        </authorList>
    </citation>
    <scope>NUCLEOTIDE SEQUENCE [LARGE SCALE GENOMIC DNA]</scope>
    <source>
        <strain evidence="2">Marx 270</strain>
    </source>
</reference>
<dbReference type="HOGENOM" id="CLU_1768862_0_0_1"/>
<evidence type="ECO:0000313" key="1">
    <source>
        <dbReference type="EMBL" id="KIO01438.1"/>
    </source>
</evidence>
<name>A0A0C3IX94_PISTI</name>
<accession>A0A0C3IX94</accession>
<organism evidence="1 2">
    <name type="scientific">Pisolithus tinctorius Marx 270</name>
    <dbReference type="NCBI Taxonomy" id="870435"/>
    <lineage>
        <taxon>Eukaryota</taxon>
        <taxon>Fungi</taxon>
        <taxon>Dikarya</taxon>
        <taxon>Basidiomycota</taxon>
        <taxon>Agaricomycotina</taxon>
        <taxon>Agaricomycetes</taxon>
        <taxon>Agaricomycetidae</taxon>
        <taxon>Boletales</taxon>
        <taxon>Sclerodermatineae</taxon>
        <taxon>Pisolithaceae</taxon>
        <taxon>Pisolithus</taxon>
    </lineage>
</organism>
<protein>
    <submittedName>
        <fullName evidence="1">Uncharacterized protein</fullName>
    </submittedName>
</protein>
<dbReference type="InParanoid" id="A0A0C3IX94"/>
<dbReference type="Proteomes" id="UP000054217">
    <property type="component" value="Unassembled WGS sequence"/>
</dbReference>
<gene>
    <name evidence="1" type="ORF">M404DRAFT_733598</name>
</gene>
<dbReference type="AlphaFoldDB" id="A0A0C3IX94"/>
<evidence type="ECO:0000313" key="2">
    <source>
        <dbReference type="Proteomes" id="UP000054217"/>
    </source>
</evidence>
<sequence length="147" mass="16545">MHAGTTYSVCPCPSIRLPSPRRLTCKCASCVTFASTIPPIHHDHGCGYDYACRRWTRPNLLIHRTRRRTRTCSCQIYIDSTGVHVWVMLLGLLHGSFGCCADLGGIKKKLAHFAVTEMWLSWAYTPPQYDAAQWTGPKAYTLIYSPP</sequence>
<keyword evidence="2" id="KW-1185">Reference proteome</keyword>
<proteinExistence type="predicted"/>